<organism evidence="3">
    <name type="scientific">uncultured Caudovirales phage</name>
    <dbReference type="NCBI Taxonomy" id="2100421"/>
    <lineage>
        <taxon>Viruses</taxon>
        <taxon>Duplodnaviria</taxon>
        <taxon>Heunggongvirae</taxon>
        <taxon>Uroviricota</taxon>
        <taxon>Caudoviricetes</taxon>
        <taxon>Peduoviridae</taxon>
        <taxon>Maltschvirus</taxon>
        <taxon>Maltschvirus maltsch</taxon>
    </lineage>
</organism>
<evidence type="ECO:0000259" key="1">
    <source>
        <dbReference type="Pfam" id="PF01370"/>
    </source>
</evidence>
<feature type="domain" description="NAD-dependent epimerase/dehydratase" evidence="1">
    <location>
        <begin position="3"/>
        <end position="208"/>
    </location>
</feature>
<name>A0A6J7WDP7_9CAUD</name>
<dbReference type="SUPFAM" id="SSF51735">
    <property type="entry name" value="NAD(P)-binding Rossmann-fold domains"/>
    <property type="match status" value="1"/>
</dbReference>
<evidence type="ECO:0000313" key="3">
    <source>
        <dbReference type="EMBL" id="CAB5208496.1"/>
    </source>
</evidence>
<proteinExistence type="predicted"/>
<dbReference type="EMBL" id="LR796187">
    <property type="protein sequence ID" value="CAB4125392.1"/>
    <property type="molecule type" value="Genomic_DNA"/>
</dbReference>
<evidence type="ECO:0000313" key="2">
    <source>
        <dbReference type="EMBL" id="CAB4125392.1"/>
    </source>
</evidence>
<sequence length="272" mass="31813">MRILITGHEGFIGRNMLAWCQAEEGWQVDGYEWNPNERPEVSSYDWVIHLGAIADMTCNDVDSIMKQNLEFSQWLFNACNQHGVHLQYASSSSVYGNTKAFSEHDACHPQTPYAWSKYLFDRWVFQQEQHIYVQGFRYFNVYGRYMHLRGDRANAIHKWREQARKEGRITVWENAEHVKRDWTWVGDVCRLHIDFIKRVNGSGIWNCGSGLAHSFLDIAEEIAEQEGVDIEFVPVPSEELTRFRTKTQADLTLLKATVGKRKWLNVFEFLAE</sequence>
<reference evidence="3" key="1">
    <citation type="submission" date="2020-05" db="EMBL/GenBank/DDBJ databases">
        <authorList>
            <person name="Chiriac C."/>
            <person name="Salcher M."/>
            <person name="Ghai R."/>
            <person name="Kavagutti S V."/>
        </authorList>
    </citation>
    <scope>NUCLEOTIDE SEQUENCE</scope>
</reference>
<gene>
    <name evidence="3" type="ORF">UFOVP181_48</name>
    <name evidence="2" type="ORF">UFOVP57_114</name>
</gene>
<dbReference type="Pfam" id="PF01370">
    <property type="entry name" value="Epimerase"/>
    <property type="match status" value="1"/>
</dbReference>
<dbReference type="Gene3D" id="3.90.25.10">
    <property type="entry name" value="UDP-galactose 4-epimerase, domain 1"/>
    <property type="match status" value="1"/>
</dbReference>
<dbReference type="InterPro" id="IPR050177">
    <property type="entry name" value="Lipid_A_modif_metabolic_enz"/>
</dbReference>
<dbReference type="PANTHER" id="PTHR43245:SF13">
    <property type="entry name" value="UDP-D-APIOSE_UDP-D-XYLOSE SYNTHASE 2"/>
    <property type="match status" value="1"/>
</dbReference>
<dbReference type="Gene3D" id="3.40.50.720">
    <property type="entry name" value="NAD(P)-binding Rossmann-like Domain"/>
    <property type="match status" value="1"/>
</dbReference>
<accession>A0A6J7WDP7</accession>
<dbReference type="InterPro" id="IPR001509">
    <property type="entry name" value="Epimerase_deHydtase"/>
</dbReference>
<dbReference type="EMBL" id="LR798231">
    <property type="protein sequence ID" value="CAB5208496.1"/>
    <property type="molecule type" value="Genomic_DNA"/>
</dbReference>
<protein>
    <submittedName>
        <fullName evidence="3">WcaG Nucleoside-diphosphate-sugar epimerases</fullName>
    </submittedName>
</protein>
<dbReference type="PANTHER" id="PTHR43245">
    <property type="entry name" value="BIFUNCTIONAL POLYMYXIN RESISTANCE PROTEIN ARNA"/>
    <property type="match status" value="1"/>
</dbReference>
<dbReference type="InterPro" id="IPR036291">
    <property type="entry name" value="NAD(P)-bd_dom_sf"/>
</dbReference>